<proteinExistence type="predicted"/>
<feature type="region of interest" description="Disordered" evidence="1">
    <location>
        <begin position="34"/>
        <end position="56"/>
    </location>
</feature>
<gene>
    <name evidence="2" type="ORF">EVAR_82321_1</name>
</gene>
<dbReference type="EMBL" id="BGZK01000148">
    <property type="protein sequence ID" value="GBP23159.1"/>
    <property type="molecule type" value="Genomic_DNA"/>
</dbReference>
<evidence type="ECO:0000313" key="3">
    <source>
        <dbReference type="Proteomes" id="UP000299102"/>
    </source>
</evidence>
<comment type="caution">
    <text evidence="2">The sequence shown here is derived from an EMBL/GenBank/DDBJ whole genome shotgun (WGS) entry which is preliminary data.</text>
</comment>
<sequence>MLLHTYRLRQVLPPLKNNVSQSFCFKLRSSPFTLTESGSRPAHDRRQRSSDTTGTDGLVCSQSHGVSSLTSLNIILIDRFPVIRIEPVVFVRKGKEKKNPLWAVHVPGHIDVSDLHGQPPEQLIIVMSKASGFDAFV</sequence>
<protein>
    <submittedName>
        <fullName evidence="2">Uncharacterized protein</fullName>
    </submittedName>
</protein>
<name>A0A4C1UA18_EUMVA</name>
<accession>A0A4C1UA18</accession>
<keyword evidence="3" id="KW-1185">Reference proteome</keyword>
<organism evidence="2 3">
    <name type="scientific">Eumeta variegata</name>
    <name type="common">Bagworm moth</name>
    <name type="synonym">Eumeta japonica</name>
    <dbReference type="NCBI Taxonomy" id="151549"/>
    <lineage>
        <taxon>Eukaryota</taxon>
        <taxon>Metazoa</taxon>
        <taxon>Ecdysozoa</taxon>
        <taxon>Arthropoda</taxon>
        <taxon>Hexapoda</taxon>
        <taxon>Insecta</taxon>
        <taxon>Pterygota</taxon>
        <taxon>Neoptera</taxon>
        <taxon>Endopterygota</taxon>
        <taxon>Lepidoptera</taxon>
        <taxon>Glossata</taxon>
        <taxon>Ditrysia</taxon>
        <taxon>Tineoidea</taxon>
        <taxon>Psychidae</taxon>
        <taxon>Oiketicinae</taxon>
        <taxon>Eumeta</taxon>
    </lineage>
</organism>
<evidence type="ECO:0000256" key="1">
    <source>
        <dbReference type="SAM" id="MobiDB-lite"/>
    </source>
</evidence>
<dbReference type="Proteomes" id="UP000299102">
    <property type="component" value="Unassembled WGS sequence"/>
</dbReference>
<evidence type="ECO:0000313" key="2">
    <source>
        <dbReference type="EMBL" id="GBP23159.1"/>
    </source>
</evidence>
<dbReference type="AlphaFoldDB" id="A0A4C1UA18"/>
<reference evidence="2 3" key="1">
    <citation type="journal article" date="2019" name="Commun. Biol.">
        <title>The bagworm genome reveals a unique fibroin gene that provides high tensile strength.</title>
        <authorList>
            <person name="Kono N."/>
            <person name="Nakamura H."/>
            <person name="Ohtoshi R."/>
            <person name="Tomita M."/>
            <person name="Numata K."/>
            <person name="Arakawa K."/>
        </authorList>
    </citation>
    <scope>NUCLEOTIDE SEQUENCE [LARGE SCALE GENOMIC DNA]</scope>
</reference>